<protein>
    <submittedName>
        <fullName evidence="1">Uncharacterized protein</fullName>
    </submittedName>
</protein>
<proteinExistence type="predicted"/>
<accession>A0A0A9CV26</accession>
<organism evidence="1">
    <name type="scientific">Arundo donax</name>
    <name type="common">Giant reed</name>
    <name type="synonym">Donax arundinaceus</name>
    <dbReference type="NCBI Taxonomy" id="35708"/>
    <lineage>
        <taxon>Eukaryota</taxon>
        <taxon>Viridiplantae</taxon>
        <taxon>Streptophyta</taxon>
        <taxon>Embryophyta</taxon>
        <taxon>Tracheophyta</taxon>
        <taxon>Spermatophyta</taxon>
        <taxon>Magnoliopsida</taxon>
        <taxon>Liliopsida</taxon>
        <taxon>Poales</taxon>
        <taxon>Poaceae</taxon>
        <taxon>PACMAD clade</taxon>
        <taxon>Arundinoideae</taxon>
        <taxon>Arundineae</taxon>
        <taxon>Arundo</taxon>
    </lineage>
</organism>
<sequence>MLLFPLVAVQERLFLLHSIGTNEQLLLPPHIDIQERPVLFHESLDPAV</sequence>
<reference evidence="1" key="2">
    <citation type="journal article" date="2015" name="Data Brief">
        <title>Shoot transcriptome of the giant reed, Arundo donax.</title>
        <authorList>
            <person name="Barrero R.A."/>
            <person name="Guerrero F.D."/>
            <person name="Moolhuijzen P."/>
            <person name="Goolsby J.A."/>
            <person name="Tidwell J."/>
            <person name="Bellgard S.E."/>
            <person name="Bellgard M.I."/>
        </authorList>
    </citation>
    <scope>NUCLEOTIDE SEQUENCE</scope>
    <source>
        <tissue evidence="1">Shoot tissue taken approximately 20 cm above the soil surface</tissue>
    </source>
</reference>
<dbReference type="EMBL" id="GBRH01222538">
    <property type="protein sequence ID" value="JAD75357.1"/>
    <property type="molecule type" value="Transcribed_RNA"/>
</dbReference>
<evidence type="ECO:0000313" key="1">
    <source>
        <dbReference type="EMBL" id="JAD75357.1"/>
    </source>
</evidence>
<dbReference type="AlphaFoldDB" id="A0A0A9CV26"/>
<reference evidence="1" key="1">
    <citation type="submission" date="2014-09" db="EMBL/GenBank/DDBJ databases">
        <authorList>
            <person name="Magalhaes I.L.F."/>
            <person name="Oliveira U."/>
            <person name="Santos F.R."/>
            <person name="Vidigal T.H.D.A."/>
            <person name="Brescovit A.D."/>
            <person name="Santos A.J."/>
        </authorList>
    </citation>
    <scope>NUCLEOTIDE SEQUENCE</scope>
    <source>
        <tissue evidence="1">Shoot tissue taken approximately 20 cm above the soil surface</tissue>
    </source>
</reference>
<name>A0A0A9CV26_ARUDO</name>